<protein>
    <submittedName>
        <fullName evidence="2">Ferredoxin</fullName>
    </submittedName>
</protein>
<accession>A0A0K8P708</accession>
<gene>
    <name evidence="2" type="ORF">ISF6_4896</name>
</gene>
<reference evidence="2 3" key="2">
    <citation type="journal article" date="2016" name="Science">
        <title>A bacterium that degrades and assimilates poly(ethylene terephthalate).</title>
        <authorList>
            <person name="Yoshida S."/>
            <person name="Hiraga K."/>
            <person name="Takehana T."/>
            <person name="Taniguchi I."/>
            <person name="Yamaji H."/>
            <person name="Maeda Y."/>
            <person name="Toyohara K."/>
            <person name="Miyamoto K."/>
            <person name="Kimura Y."/>
            <person name="Oda K."/>
        </authorList>
    </citation>
    <scope>NUCLEOTIDE SEQUENCE [LARGE SCALE GENOMIC DNA]</scope>
    <source>
        <strain evidence="3">NBRC 110686 / TISTR 2288 / 201-F6</strain>
    </source>
</reference>
<evidence type="ECO:0000313" key="3">
    <source>
        <dbReference type="Proteomes" id="UP000037660"/>
    </source>
</evidence>
<dbReference type="PROSITE" id="PS51379">
    <property type="entry name" value="4FE4S_FER_2"/>
    <property type="match status" value="1"/>
</dbReference>
<dbReference type="InterPro" id="IPR017896">
    <property type="entry name" value="4Fe4S_Fe-S-bd"/>
</dbReference>
<evidence type="ECO:0000313" key="2">
    <source>
        <dbReference type="EMBL" id="GAP38438.1"/>
    </source>
</evidence>
<organism evidence="2 3">
    <name type="scientific">Piscinibacter sakaiensis</name>
    <name type="common">Ideonella sakaiensis</name>
    <dbReference type="NCBI Taxonomy" id="1547922"/>
    <lineage>
        <taxon>Bacteria</taxon>
        <taxon>Pseudomonadati</taxon>
        <taxon>Pseudomonadota</taxon>
        <taxon>Betaproteobacteria</taxon>
        <taxon>Burkholderiales</taxon>
        <taxon>Sphaerotilaceae</taxon>
        <taxon>Piscinibacter</taxon>
    </lineage>
</organism>
<name>A0A0K8P708_PISS1</name>
<dbReference type="AlphaFoldDB" id="A0A0K8P708"/>
<dbReference type="EMBL" id="BBYR01000076">
    <property type="protein sequence ID" value="GAP38438.1"/>
    <property type="molecule type" value="Genomic_DNA"/>
</dbReference>
<reference evidence="3" key="1">
    <citation type="submission" date="2015-07" db="EMBL/GenBank/DDBJ databases">
        <title>Discovery of a poly(ethylene terephthalate assimilation.</title>
        <authorList>
            <person name="Yoshida S."/>
            <person name="Hiraga K."/>
            <person name="Takehana T."/>
            <person name="Taniguchi I."/>
            <person name="Yamaji H."/>
            <person name="Maeda Y."/>
            <person name="Toyohara K."/>
            <person name="Miyamoto K."/>
            <person name="Kimura Y."/>
            <person name="Oda K."/>
        </authorList>
    </citation>
    <scope>NUCLEOTIDE SEQUENCE [LARGE SCALE GENOMIC DNA]</scope>
    <source>
        <strain evidence="3">NBRC 110686 / TISTR 2288 / 201-F6</strain>
    </source>
</reference>
<comment type="caution">
    <text evidence="2">The sequence shown here is derived from an EMBL/GenBank/DDBJ whole genome shotgun (WGS) entry which is preliminary data.</text>
</comment>
<proteinExistence type="predicted"/>
<feature type="domain" description="4Fe-4S ferredoxin-type" evidence="1">
    <location>
        <begin position="11"/>
        <end position="43"/>
    </location>
</feature>
<keyword evidence="3" id="KW-1185">Reference proteome</keyword>
<dbReference type="RefSeq" id="WP_054022295.1">
    <property type="nucleotide sequence ID" value="NZ_BBYR01000076.1"/>
</dbReference>
<sequence>MPRVIYLHAEAPPKPAPGRPCNGCGVCCASEPCPLGMLASRRRRGACRLLRWDAGGARYRCGLLDAPGGAAGPLRRHVAAAWRRFLARRIGAGQGCDASLEAVPADAPAA</sequence>
<dbReference type="OrthoDB" id="8536890at2"/>
<evidence type="ECO:0000259" key="1">
    <source>
        <dbReference type="PROSITE" id="PS51379"/>
    </source>
</evidence>
<dbReference type="Proteomes" id="UP000037660">
    <property type="component" value="Unassembled WGS sequence"/>
</dbReference>